<accession>A0A7Z2JGE6</accession>
<dbReference type="KEGG" id="pacs:FAZ98_17590"/>
<dbReference type="EMBL" id="CP046914">
    <property type="protein sequence ID" value="QGZ64507.1"/>
    <property type="molecule type" value="Genomic_DNA"/>
</dbReference>
<dbReference type="AlphaFoldDB" id="A0A7Z2JGE6"/>
<evidence type="ECO:0000313" key="2">
    <source>
        <dbReference type="EMBL" id="QGZ64507.1"/>
    </source>
</evidence>
<dbReference type="Proteomes" id="UP000433577">
    <property type="component" value="Chromosome 2"/>
</dbReference>
<name>A0A7Z2JGE6_9BURK</name>
<feature type="region of interest" description="Disordered" evidence="1">
    <location>
        <begin position="70"/>
        <end position="101"/>
    </location>
</feature>
<sequence length="101" mass="10440">MGTGAAGNGNAADAGFTLRNGEAVDFVSGGRTTHGTLLVFTEGQMFRAYWQPQGGEEKYALANAGPNSVRLISTPPQGTPTTDGKPGITTQPMQVLSCPQL</sequence>
<proteinExistence type="predicted"/>
<organism evidence="2 3">
    <name type="scientific">Paraburkholderia acidisoli</name>
    <dbReference type="NCBI Taxonomy" id="2571748"/>
    <lineage>
        <taxon>Bacteria</taxon>
        <taxon>Pseudomonadati</taxon>
        <taxon>Pseudomonadota</taxon>
        <taxon>Betaproteobacteria</taxon>
        <taxon>Burkholderiales</taxon>
        <taxon>Burkholderiaceae</taxon>
        <taxon>Paraburkholderia</taxon>
    </lineage>
</organism>
<evidence type="ECO:0000256" key="1">
    <source>
        <dbReference type="SAM" id="MobiDB-lite"/>
    </source>
</evidence>
<gene>
    <name evidence="2" type="ORF">FAZ98_17590</name>
</gene>
<reference evidence="2 3" key="1">
    <citation type="submission" date="2019-12" db="EMBL/GenBank/DDBJ databases">
        <title>Paraburkholderia acidiphila 7Q-K02 sp. nov and Paraburkholderia acidisoli DHF22 sp. nov., two strains isolated from forest soil.</title>
        <authorList>
            <person name="Gao Z."/>
            <person name="Qiu L."/>
        </authorList>
    </citation>
    <scope>NUCLEOTIDE SEQUENCE [LARGE SCALE GENOMIC DNA]</scope>
    <source>
        <strain evidence="2 3">DHF22</strain>
    </source>
</reference>
<keyword evidence="3" id="KW-1185">Reference proteome</keyword>
<evidence type="ECO:0000313" key="3">
    <source>
        <dbReference type="Proteomes" id="UP000433577"/>
    </source>
</evidence>
<dbReference type="OrthoDB" id="9008215at2"/>
<protein>
    <submittedName>
        <fullName evidence="2">Uncharacterized protein</fullName>
    </submittedName>
</protein>